<comment type="caution">
    <text evidence="4">The sequence shown here is derived from an EMBL/GenBank/DDBJ whole genome shotgun (WGS) entry which is preliminary data.</text>
</comment>
<dbReference type="AlphaFoldDB" id="A0A813BZ82"/>
<dbReference type="PANTHER" id="PTHR11079">
    <property type="entry name" value="CYTOSINE DEAMINASE FAMILY MEMBER"/>
    <property type="match status" value="1"/>
</dbReference>
<dbReference type="PROSITE" id="PS51747">
    <property type="entry name" value="CYT_DCMP_DEAMINASES_2"/>
    <property type="match status" value="1"/>
</dbReference>
<dbReference type="PANTHER" id="PTHR11079:SF149">
    <property type="entry name" value="TRNA-SPECIFIC ADENOSINE DEAMINASE 2"/>
    <property type="match status" value="1"/>
</dbReference>
<keyword evidence="5" id="KW-1185">Reference proteome</keyword>
<feature type="region of interest" description="Disordered" evidence="2">
    <location>
        <begin position="1"/>
        <end position="23"/>
    </location>
</feature>
<sequence length="236" mass="25670">MERQKLQRQPRRPSHGKKRAHRYNAPAQCTLSPWYCLLQLWATRPADPLKMACASKTDEDFMRLALEEARAAMLEGEVPVGCILVSQTGDVLARAGNETNRSRNGTRHCEFVASEKVLRQADGPALLRNSTLYVTLEPCIMCAAALQYLGIPEVVFGSANVRFGGCGGVCDIHKMKVPKSGPRGGADAAREALPGFACRGGVLAEEAVEVLREFYATGNPNAPEAKRHRPLPNAST</sequence>
<evidence type="ECO:0000313" key="4">
    <source>
        <dbReference type="EMBL" id="CAE7935397.1"/>
    </source>
</evidence>
<dbReference type="GO" id="GO:0052717">
    <property type="term" value="F:tRNA-specific adenosine-34 deaminase activity"/>
    <property type="evidence" value="ECO:0007669"/>
    <property type="project" value="TreeGrafter"/>
</dbReference>
<organism evidence="4 5">
    <name type="scientific">Symbiodinium necroappetens</name>
    <dbReference type="NCBI Taxonomy" id="1628268"/>
    <lineage>
        <taxon>Eukaryota</taxon>
        <taxon>Sar</taxon>
        <taxon>Alveolata</taxon>
        <taxon>Dinophyceae</taxon>
        <taxon>Suessiales</taxon>
        <taxon>Symbiodiniaceae</taxon>
        <taxon>Symbiodinium</taxon>
    </lineage>
</organism>
<dbReference type="Proteomes" id="UP000601435">
    <property type="component" value="Unassembled WGS sequence"/>
</dbReference>
<proteinExistence type="predicted"/>
<dbReference type="InterPro" id="IPR002125">
    <property type="entry name" value="CMP_dCMP_dom"/>
</dbReference>
<dbReference type="Gene3D" id="3.40.140.10">
    <property type="entry name" value="Cytidine Deaminase, domain 2"/>
    <property type="match status" value="1"/>
</dbReference>
<feature type="compositionally biased region" description="Basic residues" evidence="2">
    <location>
        <begin position="1"/>
        <end position="22"/>
    </location>
</feature>
<dbReference type="OrthoDB" id="1701769at2759"/>
<name>A0A813BZ82_9DINO</name>
<evidence type="ECO:0000256" key="1">
    <source>
        <dbReference type="ARBA" id="ARBA00022801"/>
    </source>
</evidence>
<dbReference type="EMBL" id="CAJNJA010083586">
    <property type="protein sequence ID" value="CAE7935397.1"/>
    <property type="molecule type" value="Genomic_DNA"/>
</dbReference>
<gene>
    <name evidence="4" type="primary">TAD2</name>
    <name evidence="4" type="ORF">SNEC2469_LOCUS32708</name>
</gene>
<protein>
    <submittedName>
        <fullName evidence="4">TAD2 protein</fullName>
    </submittedName>
</protein>
<keyword evidence="1" id="KW-0378">Hydrolase</keyword>
<accession>A0A813BZ82</accession>
<dbReference type="CDD" id="cd01285">
    <property type="entry name" value="nucleoside_deaminase"/>
    <property type="match status" value="1"/>
</dbReference>
<reference evidence="4" key="1">
    <citation type="submission" date="2021-02" db="EMBL/GenBank/DDBJ databases">
        <authorList>
            <person name="Dougan E. K."/>
            <person name="Rhodes N."/>
            <person name="Thang M."/>
            <person name="Chan C."/>
        </authorList>
    </citation>
    <scope>NUCLEOTIDE SEQUENCE</scope>
</reference>
<dbReference type="Pfam" id="PF00383">
    <property type="entry name" value="dCMP_cyt_deam_1"/>
    <property type="match status" value="1"/>
</dbReference>
<dbReference type="InterPro" id="IPR016193">
    <property type="entry name" value="Cytidine_deaminase-like"/>
</dbReference>
<evidence type="ECO:0000313" key="5">
    <source>
        <dbReference type="Proteomes" id="UP000601435"/>
    </source>
</evidence>
<feature type="domain" description="CMP/dCMP-type deaminase" evidence="3">
    <location>
        <begin position="56"/>
        <end position="168"/>
    </location>
</feature>
<dbReference type="SUPFAM" id="SSF53927">
    <property type="entry name" value="Cytidine deaminase-like"/>
    <property type="match status" value="1"/>
</dbReference>
<dbReference type="GO" id="GO:0002100">
    <property type="term" value="P:tRNA wobble adenosine to inosine editing"/>
    <property type="evidence" value="ECO:0007669"/>
    <property type="project" value="TreeGrafter"/>
</dbReference>
<evidence type="ECO:0000259" key="3">
    <source>
        <dbReference type="PROSITE" id="PS51747"/>
    </source>
</evidence>
<evidence type="ECO:0000256" key="2">
    <source>
        <dbReference type="SAM" id="MobiDB-lite"/>
    </source>
</evidence>